<dbReference type="InterPro" id="IPR015943">
    <property type="entry name" value="WD40/YVTN_repeat-like_dom_sf"/>
</dbReference>
<feature type="domain" description="Sema" evidence="3">
    <location>
        <begin position="1"/>
        <end position="212"/>
    </location>
</feature>
<keyword evidence="5" id="KW-1185">Reference proteome</keyword>
<evidence type="ECO:0000256" key="2">
    <source>
        <dbReference type="PROSITE-ProRule" id="PRU00352"/>
    </source>
</evidence>
<dbReference type="InterPro" id="IPR036352">
    <property type="entry name" value="Semap_dom_sf"/>
</dbReference>
<dbReference type="Gene3D" id="2.130.10.10">
    <property type="entry name" value="YVTN repeat-like/Quinoprotein amine dehydrogenase"/>
    <property type="match status" value="1"/>
</dbReference>
<dbReference type="PROSITE" id="PS51004">
    <property type="entry name" value="SEMA"/>
    <property type="match status" value="1"/>
</dbReference>
<accession>A0ABV0RNU5</accession>
<evidence type="ECO:0000313" key="5">
    <source>
        <dbReference type="Proteomes" id="UP001434883"/>
    </source>
</evidence>
<dbReference type="SUPFAM" id="SSF101912">
    <property type="entry name" value="Sema domain"/>
    <property type="match status" value="1"/>
</dbReference>
<gene>
    <name evidence="4" type="ORF">XENOCAPTIV_001270</name>
</gene>
<dbReference type="EMBL" id="JAHRIN010051532">
    <property type="protein sequence ID" value="MEQ2209591.1"/>
    <property type="molecule type" value="Genomic_DNA"/>
</dbReference>
<name>A0ABV0RNU5_9TELE</name>
<organism evidence="4 5">
    <name type="scientific">Xenoophorus captivus</name>
    <dbReference type="NCBI Taxonomy" id="1517983"/>
    <lineage>
        <taxon>Eukaryota</taxon>
        <taxon>Metazoa</taxon>
        <taxon>Chordata</taxon>
        <taxon>Craniata</taxon>
        <taxon>Vertebrata</taxon>
        <taxon>Euteleostomi</taxon>
        <taxon>Actinopterygii</taxon>
        <taxon>Neopterygii</taxon>
        <taxon>Teleostei</taxon>
        <taxon>Neoteleostei</taxon>
        <taxon>Acanthomorphata</taxon>
        <taxon>Ovalentaria</taxon>
        <taxon>Atherinomorphae</taxon>
        <taxon>Cyprinodontiformes</taxon>
        <taxon>Goodeidae</taxon>
        <taxon>Xenoophorus</taxon>
    </lineage>
</organism>
<sequence length="212" mass="23718">MLTLSDHERVLYVGAREALFALDPNDISRQLRPQKADDFTLNPAALEDGKGKCPYDPAKGHTGLIVGLQAETVSLFAFDICLLSKSTPSDLQFVRMCVFVPAEPDFVGSALVRESSGSKDGDDDKIYFFFSERALELNCDTELTVARVARVCKGDLGGTRTLQKKWTTFQKARLECSLPERHVSFNNLRAVFTLPGQDWRGTTFYSIFHAQW</sequence>
<dbReference type="SMART" id="SM00630">
    <property type="entry name" value="Sema"/>
    <property type="match status" value="1"/>
</dbReference>
<dbReference type="Proteomes" id="UP001434883">
    <property type="component" value="Unassembled WGS sequence"/>
</dbReference>
<dbReference type="InterPro" id="IPR027231">
    <property type="entry name" value="Semaphorin"/>
</dbReference>
<keyword evidence="1" id="KW-0325">Glycoprotein</keyword>
<evidence type="ECO:0000256" key="1">
    <source>
        <dbReference type="ARBA" id="ARBA00023180"/>
    </source>
</evidence>
<comment type="caution">
    <text evidence="2">Lacks conserved residue(s) required for the propagation of feature annotation.</text>
</comment>
<protein>
    <recommendedName>
        <fullName evidence="3">Sema domain-containing protein</fullName>
    </recommendedName>
</protein>
<dbReference type="InterPro" id="IPR001627">
    <property type="entry name" value="Semap_dom"/>
</dbReference>
<dbReference type="PANTHER" id="PTHR11036">
    <property type="entry name" value="SEMAPHORIN"/>
    <property type="match status" value="1"/>
</dbReference>
<evidence type="ECO:0000313" key="4">
    <source>
        <dbReference type="EMBL" id="MEQ2209591.1"/>
    </source>
</evidence>
<proteinExistence type="predicted"/>
<comment type="caution">
    <text evidence="4">The sequence shown here is derived from an EMBL/GenBank/DDBJ whole genome shotgun (WGS) entry which is preliminary data.</text>
</comment>
<evidence type="ECO:0000259" key="3">
    <source>
        <dbReference type="PROSITE" id="PS51004"/>
    </source>
</evidence>
<dbReference type="PANTHER" id="PTHR11036:SF16">
    <property type="entry name" value="SEMAPHORIN-4C"/>
    <property type="match status" value="1"/>
</dbReference>
<reference evidence="4 5" key="1">
    <citation type="submission" date="2021-06" db="EMBL/GenBank/DDBJ databases">
        <authorList>
            <person name="Palmer J.M."/>
        </authorList>
    </citation>
    <scope>NUCLEOTIDE SEQUENCE [LARGE SCALE GENOMIC DNA]</scope>
    <source>
        <strain evidence="4 5">XC_2019</strain>
        <tissue evidence="4">Muscle</tissue>
    </source>
</reference>